<proteinExistence type="predicted"/>
<dbReference type="Gene3D" id="3.90.1200.10">
    <property type="match status" value="1"/>
</dbReference>
<dbReference type="InterPro" id="IPR051678">
    <property type="entry name" value="AGP_Transferase"/>
</dbReference>
<organism evidence="2 3">
    <name type="scientific">Brachybacterium hainanense</name>
    <dbReference type="NCBI Taxonomy" id="1541174"/>
    <lineage>
        <taxon>Bacteria</taxon>
        <taxon>Bacillati</taxon>
        <taxon>Actinomycetota</taxon>
        <taxon>Actinomycetes</taxon>
        <taxon>Micrococcales</taxon>
        <taxon>Dermabacteraceae</taxon>
        <taxon>Brachybacterium</taxon>
    </lineage>
</organism>
<dbReference type="Pfam" id="PF01636">
    <property type="entry name" value="APH"/>
    <property type="match status" value="1"/>
</dbReference>
<reference evidence="2 3" key="1">
    <citation type="submission" date="2024-09" db="EMBL/GenBank/DDBJ databases">
        <authorList>
            <person name="Sun Q."/>
            <person name="Mori K."/>
        </authorList>
    </citation>
    <scope>NUCLEOTIDE SEQUENCE [LARGE SCALE GENOMIC DNA]</scope>
    <source>
        <strain evidence="2 3">CICC 10874</strain>
    </source>
</reference>
<gene>
    <name evidence="2" type="ORF">ACFFF6_03185</name>
</gene>
<accession>A0ABV6R9A7</accession>
<evidence type="ECO:0000313" key="2">
    <source>
        <dbReference type="EMBL" id="MFC0672957.1"/>
    </source>
</evidence>
<keyword evidence="3" id="KW-1185">Reference proteome</keyword>
<evidence type="ECO:0000259" key="1">
    <source>
        <dbReference type="Pfam" id="PF01636"/>
    </source>
</evidence>
<evidence type="ECO:0000313" key="3">
    <source>
        <dbReference type="Proteomes" id="UP001589793"/>
    </source>
</evidence>
<dbReference type="Proteomes" id="UP001589793">
    <property type="component" value="Unassembled WGS sequence"/>
</dbReference>
<dbReference type="RefSeq" id="WP_376978150.1">
    <property type="nucleotide sequence ID" value="NZ_JBHLSV010000003.1"/>
</dbReference>
<dbReference type="InterPro" id="IPR011009">
    <property type="entry name" value="Kinase-like_dom_sf"/>
</dbReference>
<dbReference type="PANTHER" id="PTHR21310:SF42">
    <property type="entry name" value="BIFUNCTIONAL AAC_APH"/>
    <property type="match status" value="1"/>
</dbReference>
<dbReference type="Gene3D" id="3.30.200.20">
    <property type="entry name" value="Phosphorylase Kinase, domain 1"/>
    <property type="match status" value="1"/>
</dbReference>
<sequence>MQMHQDQLSLRPEVARRLIGRALLVAGLPGDRDIRLLSGAGTTSYVLRVGEDLLARFPMQGRDPAQVRAAIAAEHTAMTEFARVSPFPSARPVTIGEGDGGYPLPFSVQTWVPGEVATPTSVAGSAGFADDLARLIGALREAGTLGRSFGGTGRGGDLTGQDAWMTQCFERSEGMLAMSELRTLWSSLRALPREDPDVMSHADLIPANLLVADGRLVGVLDTGGFAAADPALDLVCAWHLLEAPARAMLREHLDCPELEWRRGAAWAFAQAMGLVWYYEVTNPPMAELGRSTLARLLAESDGLTG</sequence>
<dbReference type="InterPro" id="IPR002575">
    <property type="entry name" value="Aminoglycoside_PTrfase"/>
</dbReference>
<name>A0ABV6R9A7_9MICO</name>
<feature type="domain" description="Aminoglycoside phosphotransferase" evidence="1">
    <location>
        <begin position="41"/>
        <end position="252"/>
    </location>
</feature>
<dbReference type="EMBL" id="JBHLSV010000003">
    <property type="protein sequence ID" value="MFC0672957.1"/>
    <property type="molecule type" value="Genomic_DNA"/>
</dbReference>
<dbReference type="SUPFAM" id="SSF56112">
    <property type="entry name" value="Protein kinase-like (PK-like)"/>
    <property type="match status" value="1"/>
</dbReference>
<comment type="caution">
    <text evidence="2">The sequence shown here is derived from an EMBL/GenBank/DDBJ whole genome shotgun (WGS) entry which is preliminary data.</text>
</comment>
<dbReference type="PANTHER" id="PTHR21310">
    <property type="entry name" value="AMINOGLYCOSIDE PHOSPHOTRANSFERASE-RELATED-RELATED"/>
    <property type="match status" value="1"/>
</dbReference>
<protein>
    <submittedName>
        <fullName evidence="2">Phosphotransferase</fullName>
    </submittedName>
</protein>